<dbReference type="InterPro" id="IPR052425">
    <property type="entry name" value="Uncharacterized_MFS-type"/>
</dbReference>
<keyword evidence="2" id="KW-1003">Cell membrane</keyword>
<feature type="transmembrane region" description="Helical" evidence="6">
    <location>
        <begin position="80"/>
        <end position="100"/>
    </location>
</feature>
<sequence>MVLKFLGKKTATPAVTFVVLMGIVSLFADMTHEGARSIYGSYLPLLGASATAIGFVSGFGELVGYSLRLFTGIIANKTKCYWGMTLLGYGVNVVAIPFLALVPENGWMLACILIVSERAGKAIRQPAKNTLLSFAATQVGVGKAFALQEFLDQMGAFLGPVLLFCVLWFKGGEDTLESYALCFAVLGIPAVATMCWLFWAKQCFPTPELFEKTTANGAVNKKSSFILYLVAISLFAFGFIDFPIVTMHAAKQNIFSVSSLPLLYAWAMIVDAFAALVFGALYDKIQFKALLVSGIISAFSAVFIFSISSFWGIAIGVTLWGIGMGAQESILKAAVVGLTSKENRSASFGFFESCFGVSWFMGSWFMGWLYDFNPHGLVICSVTAQLLALPLYARIHSDKATAKPEAA</sequence>
<dbReference type="GO" id="GO:0005886">
    <property type="term" value="C:plasma membrane"/>
    <property type="evidence" value="ECO:0007669"/>
    <property type="project" value="UniProtKB-SubCell"/>
</dbReference>
<evidence type="ECO:0000256" key="4">
    <source>
        <dbReference type="ARBA" id="ARBA00022989"/>
    </source>
</evidence>
<evidence type="ECO:0000256" key="3">
    <source>
        <dbReference type="ARBA" id="ARBA00022692"/>
    </source>
</evidence>
<reference evidence="7" key="1">
    <citation type="submission" date="2016-04" db="EMBL/GenBank/DDBJ databases">
        <authorList>
            <person name="Evans L.H."/>
            <person name="Alamgir A."/>
            <person name="Owens N."/>
            <person name="Weber N.D."/>
            <person name="Virtaneva K."/>
            <person name="Barbian K."/>
            <person name="Babar A."/>
            <person name="Rosenke K."/>
        </authorList>
    </citation>
    <scope>NUCLEOTIDE SEQUENCE</scope>
    <source>
        <strain evidence="7">92-2</strain>
    </source>
</reference>
<dbReference type="GO" id="GO:0022857">
    <property type="term" value="F:transmembrane transporter activity"/>
    <property type="evidence" value="ECO:0007669"/>
    <property type="project" value="InterPro"/>
</dbReference>
<feature type="transmembrane region" description="Helical" evidence="6">
    <location>
        <begin position="181"/>
        <end position="199"/>
    </location>
</feature>
<protein>
    <recommendedName>
        <fullName evidence="8">Major facilitator superfamily MFS_1</fullName>
    </recommendedName>
</protein>
<feature type="transmembrane region" description="Helical" evidence="6">
    <location>
        <begin position="376"/>
        <end position="393"/>
    </location>
</feature>
<proteinExistence type="predicted"/>
<dbReference type="Pfam" id="PF07690">
    <property type="entry name" value="MFS_1"/>
    <property type="match status" value="1"/>
</dbReference>
<gene>
    <name evidence="7" type="ORF">KM92DES2_20020</name>
</gene>
<accession>A0A212KHT1</accession>
<evidence type="ECO:0000256" key="6">
    <source>
        <dbReference type="SAM" id="Phobius"/>
    </source>
</evidence>
<keyword evidence="4 6" id="KW-1133">Transmembrane helix</keyword>
<keyword evidence="5 6" id="KW-0472">Membrane</keyword>
<feature type="transmembrane region" description="Helical" evidence="6">
    <location>
        <begin position="42"/>
        <end position="68"/>
    </location>
</feature>
<evidence type="ECO:0000256" key="5">
    <source>
        <dbReference type="ARBA" id="ARBA00023136"/>
    </source>
</evidence>
<feature type="transmembrane region" description="Helical" evidence="6">
    <location>
        <begin position="12"/>
        <end position="30"/>
    </location>
</feature>
<feature type="transmembrane region" description="Helical" evidence="6">
    <location>
        <begin position="262"/>
        <end position="282"/>
    </location>
</feature>
<comment type="subcellular location">
    <subcellularLocation>
        <location evidence="1">Cell membrane</location>
        <topology evidence="1">Multi-pass membrane protein</topology>
    </subcellularLocation>
</comment>
<dbReference type="InterPro" id="IPR011701">
    <property type="entry name" value="MFS"/>
</dbReference>
<dbReference type="PANTHER" id="PTHR42688:SF1">
    <property type="entry name" value="BLR5212 PROTEIN"/>
    <property type="match status" value="1"/>
</dbReference>
<feature type="transmembrane region" description="Helical" evidence="6">
    <location>
        <begin position="294"/>
        <end position="322"/>
    </location>
</feature>
<keyword evidence="3 6" id="KW-0812">Transmembrane</keyword>
<dbReference type="PANTHER" id="PTHR42688">
    <property type="entry name" value="CONSERVED PROTEIN"/>
    <property type="match status" value="1"/>
</dbReference>
<evidence type="ECO:0000256" key="2">
    <source>
        <dbReference type="ARBA" id="ARBA00022475"/>
    </source>
</evidence>
<name>A0A212KHT1_9BACT</name>
<dbReference type="EMBL" id="FLUP01000002">
    <property type="protein sequence ID" value="SBW11296.1"/>
    <property type="molecule type" value="Genomic_DNA"/>
</dbReference>
<dbReference type="InterPro" id="IPR036259">
    <property type="entry name" value="MFS_trans_sf"/>
</dbReference>
<evidence type="ECO:0000256" key="1">
    <source>
        <dbReference type="ARBA" id="ARBA00004651"/>
    </source>
</evidence>
<organism evidence="7">
    <name type="scientific">uncultured Desulfovibrio sp</name>
    <dbReference type="NCBI Taxonomy" id="167968"/>
    <lineage>
        <taxon>Bacteria</taxon>
        <taxon>Pseudomonadati</taxon>
        <taxon>Thermodesulfobacteriota</taxon>
        <taxon>Desulfovibrionia</taxon>
        <taxon>Desulfovibrionales</taxon>
        <taxon>Desulfovibrionaceae</taxon>
        <taxon>Desulfovibrio</taxon>
        <taxon>environmental samples</taxon>
    </lineage>
</organism>
<feature type="transmembrane region" description="Helical" evidence="6">
    <location>
        <begin position="348"/>
        <end position="370"/>
    </location>
</feature>
<dbReference type="RefSeq" id="WP_225529991.1">
    <property type="nucleotide sequence ID" value="NZ_CABUEN010000006.1"/>
</dbReference>
<feature type="transmembrane region" description="Helical" evidence="6">
    <location>
        <begin position="150"/>
        <end position="169"/>
    </location>
</feature>
<evidence type="ECO:0000313" key="7">
    <source>
        <dbReference type="EMBL" id="SBW11296.1"/>
    </source>
</evidence>
<evidence type="ECO:0008006" key="8">
    <source>
        <dbReference type="Google" id="ProtNLM"/>
    </source>
</evidence>
<dbReference type="AlphaFoldDB" id="A0A212KHT1"/>
<dbReference type="CDD" id="cd17370">
    <property type="entry name" value="MFS_MJ1317_like"/>
    <property type="match status" value="1"/>
</dbReference>
<dbReference type="SUPFAM" id="SSF103473">
    <property type="entry name" value="MFS general substrate transporter"/>
    <property type="match status" value="1"/>
</dbReference>
<dbReference type="Gene3D" id="1.20.1250.20">
    <property type="entry name" value="MFS general substrate transporter like domains"/>
    <property type="match status" value="2"/>
</dbReference>
<feature type="transmembrane region" description="Helical" evidence="6">
    <location>
        <begin position="225"/>
        <end position="250"/>
    </location>
</feature>